<evidence type="ECO:0000256" key="4">
    <source>
        <dbReference type="ARBA" id="ARBA00022786"/>
    </source>
</evidence>
<dbReference type="InterPro" id="IPR000608">
    <property type="entry name" value="UBC"/>
</dbReference>
<dbReference type="Pfam" id="PF00179">
    <property type="entry name" value="UQ_con"/>
    <property type="match status" value="1"/>
</dbReference>
<keyword evidence="2" id="KW-0808">Transferase</keyword>
<proteinExistence type="predicted"/>
<dbReference type="EMBL" id="JARKIE010000250">
    <property type="protein sequence ID" value="KAJ7661257.1"/>
    <property type="molecule type" value="Genomic_DNA"/>
</dbReference>
<evidence type="ECO:0000313" key="9">
    <source>
        <dbReference type="Proteomes" id="UP001221757"/>
    </source>
</evidence>
<sequence>MAHPLPATLKRIHREISDVKKEDLGSITLVPSDNLFVWCGTLPGPEGSVYEGGVFNIAVNLPPDYPFNAPKVTFKTKIYHMNISDQGNICIDILKHNWSPALSLFKVILSLSSLLTDPNPKDPLVPSIANQYVRNRKLHDSTAREWTALYARPKLPTPPPPPRAPPKPKVKPSKKAAGPIANSRPIVIDDSDDERPSRSAGTKRKRDAIPTGVEIDLTDDDDIEVSAASGSKKRAVGDRRAPRSTAGSSSRRPVPLIHGEVIDIDD</sequence>
<feature type="region of interest" description="Disordered" evidence="6">
    <location>
        <begin position="150"/>
        <end position="266"/>
    </location>
</feature>
<organism evidence="8 9">
    <name type="scientific">Mycena rosella</name>
    <name type="common">Pink bonnet</name>
    <name type="synonym">Agaricus rosellus</name>
    <dbReference type="NCBI Taxonomy" id="1033263"/>
    <lineage>
        <taxon>Eukaryota</taxon>
        <taxon>Fungi</taxon>
        <taxon>Dikarya</taxon>
        <taxon>Basidiomycota</taxon>
        <taxon>Agaricomycotina</taxon>
        <taxon>Agaricomycetes</taxon>
        <taxon>Agaricomycetidae</taxon>
        <taxon>Agaricales</taxon>
        <taxon>Marasmiineae</taxon>
        <taxon>Mycenaceae</taxon>
        <taxon>Mycena</taxon>
    </lineage>
</organism>
<dbReference type="SMART" id="SM00212">
    <property type="entry name" value="UBCc"/>
    <property type="match status" value="1"/>
</dbReference>
<dbReference type="GO" id="GO:0005524">
    <property type="term" value="F:ATP binding"/>
    <property type="evidence" value="ECO:0007669"/>
    <property type="project" value="UniProtKB-KW"/>
</dbReference>
<protein>
    <recommendedName>
        <fullName evidence="1">E2 ubiquitin-conjugating enzyme</fullName>
        <ecNumber evidence="1">2.3.2.23</ecNumber>
    </recommendedName>
</protein>
<dbReference type="EC" id="2.3.2.23" evidence="1"/>
<dbReference type="FunFam" id="3.10.110.10:FF:000060">
    <property type="entry name" value="Ubiquitin conjugating enzyme (UbcB)"/>
    <property type="match status" value="1"/>
</dbReference>
<dbReference type="PANTHER" id="PTHR24068">
    <property type="entry name" value="UBIQUITIN-CONJUGATING ENZYME E2"/>
    <property type="match status" value="1"/>
</dbReference>
<dbReference type="Proteomes" id="UP001221757">
    <property type="component" value="Unassembled WGS sequence"/>
</dbReference>
<evidence type="ECO:0000256" key="1">
    <source>
        <dbReference type="ARBA" id="ARBA00012486"/>
    </source>
</evidence>
<feature type="domain" description="UBC core" evidence="7">
    <location>
        <begin position="7"/>
        <end position="152"/>
    </location>
</feature>
<evidence type="ECO:0000256" key="6">
    <source>
        <dbReference type="SAM" id="MobiDB-lite"/>
    </source>
</evidence>
<evidence type="ECO:0000256" key="3">
    <source>
        <dbReference type="ARBA" id="ARBA00022741"/>
    </source>
</evidence>
<evidence type="ECO:0000313" key="8">
    <source>
        <dbReference type="EMBL" id="KAJ7661257.1"/>
    </source>
</evidence>
<keyword evidence="4" id="KW-0833">Ubl conjugation pathway</keyword>
<dbReference type="Gene3D" id="3.10.110.10">
    <property type="entry name" value="Ubiquitin Conjugating Enzyme"/>
    <property type="match status" value="1"/>
</dbReference>
<dbReference type="PROSITE" id="PS50127">
    <property type="entry name" value="UBC_2"/>
    <property type="match status" value="1"/>
</dbReference>
<dbReference type="InterPro" id="IPR016135">
    <property type="entry name" value="UBQ-conjugating_enzyme/RWD"/>
</dbReference>
<comment type="caution">
    <text evidence="8">The sequence shown here is derived from an EMBL/GenBank/DDBJ whole genome shotgun (WGS) entry which is preliminary data.</text>
</comment>
<keyword evidence="9" id="KW-1185">Reference proteome</keyword>
<dbReference type="SUPFAM" id="SSF54495">
    <property type="entry name" value="UBC-like"/>
    <property type="match status" value="1"/>
</dbReference>
<gene>
    <name evidence="8" type="ORF">B0H17DRAFT_1094383</name>
</gene>
<accession>A0AAD7CSX5</accession>
<evidence type="ECO:0000259" key="7">
    <source>
        <dbReference type="PROSITE" id="PS50127"/>
    </source>
</evidence>
<reference evidence="8" key="1">
    <citation type="submission" date="2023-03" db="EMBL/GenBank/DDBJ databases">
        <title>Massive genome expansion in bonnet fungi (Mycena s.s.) driven by repeated elements and novel gene families across ecological guilds.</title>
        <authorList>
            <consortium name="Lawrence Berkeley National Laboratory"/>
            <person name="Harder C.B."/>
            <person name="Miyauchi S."/>
            <person name="Viragh M."/>
            <person name="Kuo A."/>
            <person name="Thoen E."/>
            <person name="Andreopoulos B."/>
            <person name="Lu D."/>
            <person name="Skrede I."/>
            <person name="Drula E."/>
            <person name="Henrissat B."/>
            <person name="Morin E."/>
            <person name="Kohler A."/>
            <person name="Barry K."/>
            <person name="LaButti K."/>
            <person name="Morin E."/>
            <person name="Salamov A."/>
            <person name="Lipzen A."/>
            <person name="Mereny Z."/>
            <person name="Hegedus B."/>
            <person name="Baldrian P."/>
            <person name="Stursova M."/>
            <person name="Weitz H."/>
            <person name="Taylor A."/>
            <person name="Grigoriev I.V."/>
            <person name="Nagy L.G."/>
            <person name="Martin F."/>
            <person name="Kauserud H."/>
        </authorList>
    </citation>
    <scope>NUCLEOTIDE SEQUENCE</scope>
    <source>
        <strain evidence="8">CBHHK067</strain>
    </source>
</reference>
<dbReference type="AlphaFoldDB" id="A0AAD7CSX5"/>
<keyword evidence="3" id="KW-0547">Nucleotide-binding</keyword>
<dbReference type="GO" id="GO:0061631">
    <property type="term" value="F:ubiquitin conjugating enzyme activity"/>
    <property type="evidence" value="ECO:0007669"/>
    <property type="project" value="UniProtKB-EC"/>
</dbReference>
<name>A0AAD7CSX5_MYCRO</name>
<feature type="compositionally biased region" description="Pro residues" evidence="6">
    <location>
        <begin position="155"/>
        <end position="165"/>
    </location>
</feature>
<keyword evidence="5" id="KW-0067">ATP-binding</keyword>
<evidence type="ECO:0000256" key="2">
    <source>
        <dbReference type="ARBA" id="ARBA00022679"/>
    </source>
</evidence>
<evidence type="ECO:0000256" key="5">
    <source>
        <dbReference type="ARBA" id="ARBA00022840"/>
    </source>
</evidence>